<evidence type="ECO:0000256" key="1">
    <source>
        <dbReference type="SAM" id="MobiDB-lite"/>
    </source>
</evidence>
<feature type="compositionally biased region" description="Polar residues" evidence="1">
    <location>
        <begin position="17"/>
        <end position="30"/>
    </location>
</feature>
<comment type="caution">
    <text evidence="2">The sequence shown here is derived from an EMBL/GenBank/DDBJ whole genome shotgun (WGS) entry which is preliminary data.</text>
</comment>
<proteinExistence type="predicted"/>
<sequence length="180" mass="19902">MNTEAVAGAVAVNGNGQSLTKDNNISLSSTTRRRKYPGWTEQNDHCRLKSNSVKVVSEKENKDNYDDAADPFLSPPPNKNKNMVSAPKKKNKNLLRTVLFQHRSSSSSYDPMTYYHKTPSSTLMELPPCTPLLEFNSKMEYRATPRVLLEQFDDGSGTAVSSLGITAGDFGRIASLLEKV</sequence>
<protein>
    <submittedName>
        <fullName evidence="2">Uncharacterized protein</fullName>
    </submittedName>
</protein>
<dbReference type="AlphaFoldDB" id="A0AAD9DB07"/>
<evidence type="ECO:0000313" key="2">
    <source>
        <dbReference type="EMBL" id="KAK1739168.1"/>
    </source>
</evidence>
<reference evidence="2" key="1">
    <citation type="submission" date="2023-06" db="EMBL/GenBank/DDBJ databases">
        <title>Survivors Of The Sea: Transcriptome response of Skeletonema marinoi to long-term dormancy.</title>
        <authorList>
            <person name="Pinder M.I.M."/>
            <person name="Kourtchenko O."/>
            <person name="Robertson E.K."/>
            <person name="Larsson T."/>
            <person name="Maumus F."/>
            <person name="Osuna-Cruz C.M."/>
            <person name="Vancaester E."/>
            <person name="Stenow R."/>
            <person name="Vandepoele K."/>
            <person name="Ploug H."/>
            <person name="Bruchert V."/>
            <person name="Godhe A."/>
            <person name="Topel M."/>
        </authorList>
    </citation>
    <scope>NUCLEOTIDE SEQUENCE</scope>
    <source>
        <strain evidence="2">R05AC</strain>
    </source>
</reference>
<name>A0AAD9DB07_9STRA</name>
<feature type="region of interest" description="Disordered" evidence="1">
    <location>
        <begin position="14"/>
        <end position="38"/>
    </location>
</feature>
<dbReference type="EMBL" id="JATAAI010000019">
    <property type="protein sequence ID" value="KAK1739168.1"/>
    <property type="molecule type" value="Genomic_DNA"/>
</dbReference>
<keyword evidence="3" id="KW-1185">Reference proteome</keyword>
<feature type="region of interest" description="Disordered" evidence="1">
    <location>
        <begin position="57"/>
        <end position="86"/>
    </location>
</feature>
<evidence type="ECO:0000313" key="3">
    <source>
        <dbReference type="Proteomes" id="UP001224775"/>
    </source>
</evidence>
<dbReference type="Proteomes" id="UP001224775">
    <property type="component" value="Unassembled WGS sequence"/>
</dbReference>
<organism evidence="2 3">
    <name type="scientific">Skeletonema marinoi</name>
    <dbReference type="NCBI Taxonomy" id="267567"/>
    <lineage>
        <taxon>Eukaryota</taxon>
        <taxon>Sar</taxon>
        <taxon>Stramenopiles</taxon>
        <taxon>Ochrophyta</taxon>
        <taxon>Bacillariophyta</taxon>
        <taxon>Coscinodiscophyceae</taxon>
        <taxon>Thalassiosirophycidae</taxon>
        <taxon>Thalassiosirales</taxon>
        <taxon>Skeletonemataceae</taxon>
        <taxon>Skeletonema</taxon>
        <taxon>Skeletonema marinoi-dohrnii complex</taxon>
    </lineage>
</organism>
<gene>
    <name evidence="2" type="ORF">QTG54_010484</name>
</gene>
<accession>A0AAD9DB07</accession>